<accession>M1PPL5</accession>
<evidence type="ECO:0000313" key="2">
    <source>
        <dbReference type="Proteomes" id="UP000011721"/>
    </source>
</evidence>
<name>M1PPL5_DESSD</name>
<dbReference type="Gene3D" id="3.40.50.2000">
    <property type="entry name" value="Glycogen Phosphorylase B"/>
    <property type="match status" value="1"/>
</dbReference>
<organism evidence="1 2">
    <name type="scientific">Desulfocapsa sulfexigens (strain DSM 10523 / SB164P1)</name>
    <dbReference type="NCBI Taxonomy" id="1167006"/>
    <lineage>
        <taxon>Bacteria</taxon>
        <taxon>Pseudomonadati</taxon>
        <taxon>Thermodesulfobacteriota</taxon>
        <taxon>Desulfobulbia</taxon>
        <taxon>Desulfobulbales</taxon>
        <taxon>Desulfocapsaceae</taxon>
        <taxon>Desulfocapsa</taxon>
    </lineage>
</organism>
<sequence>MNKPDSRHKRIFIVGPTESLLTKRGNRHPALALFLVNHGHELEYLTSDFYHAEKRWFSNEEIGEAEDRAPYHLTVMKCLGYQSNISPRRIISNILLSLKFFFYLLPRLNKKTALILPSRPVEMIFAAAILRILKKNTVLLDIQDVWPDMLPPTQRIKKIAFYSYCNLLLYPSLRFINLFIHTAPSFTNWLNRYAPGKKSIFIPLGYDRARWPVDSAMKPLHNGEQIKLVCVAKLQHQIDCSPIVEAIKGDTKFHFSIVGEDGTGDRYQEITQLIEQYKINNVSITGKVAPEEVPTILQRMHIGVVPMISPSIPNKVFDYVASGIPILVLGDFDSSQFVLEHQIGWSCSFNKESVSQLLDSLTVEDIINKSKAVIQIRNSFSRDVLFEKIDDLLK</sequence>
<dbReference type="HOGENOM" id="CLU_009583_11_6_7"/>
<protein>
    <submittedName>
        <fullName evidence="1">Glycosyltransferase</fullName>
    </submittedName>
</protein>
<gene>
    <name evidence="1" type="ordered locus">UWK_01798</name>
</gene>
<proteinExistence type="predicted"/>
<dbReference type="RefSeq" id="WP_015404047.1">
    <property type="nucleotide sequence ID" value="NC_020304.1"/>
</dbReference>
<evidence type="ECO:0000313" key="1">
    <source>
        <dbReference type="EMBL" id="AGF78356.1"/>
    </source>
</evidence>
<dbReference type="eggNOG" id="COG0438">
    <property type="taxonomic scope" value="Bacteria"/>
</dbReference>
<dbReference type="AlphaFoldDB" id="M1PPL5"/>
<keyword evidence="1" id="KW-0808">Transferase</keyword>
<dbReference type="EMBL" id="CP003985">
    <property type="protein sequence ID" value="AGF78356.1"/>
    <property type="molecule type" value="Genomic_DNA"/>
</dbReference>
<dbReference type="OrthoDB" id="9787293at2"/>
<dbReference type="Pfam" id="PF13692">
    <property type="entry name" value="Glyco_trans_1_4"/>
    <property type="match status" value="1"/>
</dbReference>
<dbReference type="GO" id="GO:0016740">
    <property type="term" value="F:transferase activity"/>
    <property type="evidence" value="ECO:0007669"/>
    <property type="project" value="UniProtKB-KW"/>
</dbReference>
<dbReference type="Proteomes" id="UP000011721">
    <property type="component" value="Chromosome"/>
</dbReference>
<reference evidence="2" key="1">
    <citation type="journal article" date="2013" name="Stand. Genomic Sci.">
        <title>Complete genome sequence of Desulfocapsa sulfexigens, a marine deltaproteobacterium specialized in disproportionating inorganic sulfur compounds.</title>
        <authorList>
            <person name="Finster K.W."/>
            <person name="Kjeldsen K.U."/>
            <person name="Kube M."/>
            <person name="Reinhardt R."/>
            <person name="Mussmann M."/>
            <person name="Amann R."/>
            <person name="Schreiber L."/>
        </authorList>
    </citation>
    <scope>NUCLEOTIDE SEQUENCE [LARGE SCALE GENOMIC DNA]</scope>
    <source>
        <strain evidence="2">DSM 10523 / SB164P1</strain>
    </source>
</reference>
<dbReference type="STRING" id="1167006.UWK_01798"/>
<keyword evidence="2" id="KW-1185">Reference proteome</keyword>
<dbReference type="SUPFAM" id="SSF53756">
    <property type="entry name" value="UDP-Glycosyltransferase/glycogen phosphorylase"/>
    <property type="match status" value="1"/>
</dbReference>
<dbReference type="KEGG" id="dsf:UWK_01798"/>